<sequence length="130" mass="15025">MFWRSYRLTSYATINNEYLLSIICHVALYLLLMIMIIISASVTNELLSKVKQLMNNMPYRIPHQSGRIKCILRKNWIQDCSLTLWKVYIIDRSLILTSFGTLLTYGMLIGALGNSFEGENVGMKKLSRIQ</sequence>
<dbReference type="OrthoDB" id="6430535at2759"/>
<gene>
    <name evidence="2" type="primary">AVEN_202564_1</name>
    <name evidence="2" type="ORF">NPIL_599351</name>
</gene>
<accession>A0A8X6TJP1</accession>
<evidence type="ECO:0000256" key="1">
    <source>
        <dbReference type="SAM" id="Phobius"/>
    </source>
</evidence>
<name>A0A8X6TJP1_NEPPI</name>
<keyword evidence="1" id="KW-0812">Transmembrane</keyword>
<dbReference type="AlphaFoldDB" id="A0A8X6TJP1"/>
<comment type="caution">
    <text evidence="2">The sequence shown here is derived from an EMBL/GenBank/DDBJ whole genome shotgun (WGS) entry which is preliminary data.</text>
</comment>
<keyword evidence="1" id="KW-1133">Transmembrane helix</keyword>
<keyword evidence="1" id="KW-0472">Membrane</keyword>
<evidence type="ECO:0000313" key="2">
    <source>
        <dbReference type="EMBL" id="GFT17789.1"/>
    </source>
</evidence>
<dbReference type="Proteomes" id="UP000887013">
    <property type="component" value="Unassembled WGS sequence"/>
</dbReference>
<proteinExistence type="predicted"/>
<protein>
    <submittedName>
        <fullName evidence="2">Uncharacterized protein</fullName>
    </submittedName>
</protein>
<evidence type="ECO:0000313" key="3">
    <source>
        <dbReference type="Proteomes" id="UP000887013"/>
    </source>
</evidence>
<organism evidence="2 3">
    <name type="scientific">Nephila pilipes</name>
    <name type="common">Giant wood spider</name>
    <name type="synonym">Nephila maculata</name>
    <dbReference type="NCBI Taxonomy" id="299642"/>
    <lineage>
        <taxon>Eukaryota</taxon>
        <taxon>Metazoa</taxon>
        <taxon>Ecdysozoa</taxon>
        <taxon>Arthropoda</taxon>
        <taxon>Chelicerata</taxon>
        <taxon>Arachnida</taxon>
        <taxon>Araneae</taxon>
        <taxon>Araneomorphae</taxon>
        <taxon>Entelegynae</taxon>
        <taxon>Araneoidea</taxon>
        <taxon>Nephilidae</taxon>
        <taxon>Nephila</taxon>
    </lineage>
</organism>
<feature type="transmembrane region" description="Helical" evidence="1">
    <location>
        <begin position="94"/>
        <end position="113"/>
    </location>
</feature>
<reference evidence="2" key="1">
    <citation type="submission" date="2020-08" db="EMBL/GenBank/DDBJ databases">
        <title>Multicomponent nature underlies the extraordinary mechanical properties of spider dragline silk.</title>
        <authorList>
            <person name="Kono N."/>
            <person name="Nakamura H."/>
            <person name="Mori M."/>
            <person name="Yoshida Y."/>
            <person name="Ohtoshi R."/>
            <person name="Malay A.D."/>
            <person name="Moran D.A.P."/>
            <person name="Tomita M."/>
            <person name="Numata K."/>
            <person name="Arakawa K."/>
        </authorList>
    </citation>
    <scope>NUCLEOTIDE SEQUENCE</scope>
</reference>
<keyword evidence="3" id="KW-1185">Reference proteome</keyword>
<dbReference type="EMBL" id="BMAW01058744">
    <property type="protein sequence ID" value="GFT17789.1"/>
    <property type="molecule type" value="Genomic_DNA"/>
</dbReference>
<feature type="transmembrane region" description="Helical" evidence="1">
    <location>
        <begin position="20"/>
        <end position="47"/>
    </location>
</feature>